<reference evidence="8 9" key="1">
    <citation type="submission" date="2021-04" db="EMBL/GenBank/DDBJ databases">
        <title>Magnetospirillum sulfuroxidans sp. nov., a facultative chemolithoautotrophic sulfur-oxidizing alphaproteobacterium isolated from freshwater sediment and proposals for Paramagetospirillum gen. nov., and Magnetospirillaceae fam. nov.</title>
        <authorList>
            <person name="Koziaeva V."/>
            <person name="Geelhoed J.S."/>
            <person name="Sorokin D.Y."/>
            <person name="Grouzdev D.S."/>
        </authorList>
    </citation>
    <scope>NUCLEOTIDE SEQUENCE [LARGE SCALE GENOMIC DNA]</scope>
    <source>
        <strain evidence="8 9">J10</strain>
    </source>
</reference>
<keyword evidence="2 5" id="KW-0812">Transmembrane</keyword>
<feature type="transmembrane region" description="Helical" evidence="5">
    <location>
        <begin position="68"/>
        <end position="85"/>
    </location>
</feature>
<protein>
    <submittedName>
        <fullName evidence="8">DMT family transporter</fullName>
    </submittedName>
</protein>
<organism evidence="8 9">
    <name type="scientific">Magnetospirillum sulfuroxidans</name>
    <dbReference type="NCBI Taxonomy" id="611300"/>
    <lineage>
        <taxon>Bacteria</taxon>
        <taxon>Pseudomonadati</taxon>
        <taxon>Pseudomonadota</taxon>
        <taxon>Alphaproteobacteria</taxon>
        <taxon>Rhodospirillales</taxon>
        <taxon>Rhodospirillaceae</taxon>
        <taxon>Magnetospirillum</taxon>
    </lineage>
</organism>
<dbReference type="InterPro" id="IPR050638">
    <property type="entry name" value="AA-Vitamin_Transporters"/>
</dbReference>
<keyword evidence="3 5" id="KW-1133">Transmembrane helix</keyword>
<feature type="transmembrane region" description="Helical" evidence="5">
    <location>
        <begin position="91"/>
        <end position="108"/>
    </location>
</feature>
<feature type="transmembrane region" description="Helical" evidence="5">
    <location>
        <begin position="257"/>
        <end position="275"/>
    </location>
</feature>
<dbReference type="InterPro" id="IPR037185">
    <property type="entry name" value="EmrE-like"/>
</dbReference>
<keyword evidence="4 5" id="KW-0472">Membrane</keyword>
<gene>
    <name evidence="8" type="ORF">KEC16_00630</name>
</gene>
<evidence type="ECO:0000256" key="2">
    <source>
        <dbReference type="ARBA" id="ARBA00022692"/>
    </source>
</evidence>
<feature type="transmembrane region" description="Helical" evidence="5">
    <location>
        <begin position="115"/>
        <end position="135"/>
    </location>
</feature>
<feature type="transmembrane region" description="Helical" evidence="5">
    <location>
        <begin position="201"/>
        <end position="220"/>
    </location>
</feature>
<name>A0ABS5I726_9PROT</name>
<feature type="signal peptide" evidence="6">
    <location>
        <begin position="1"/>
        <end position="18"/>
    </location>
</feature>
<dbReference type="PANTHER" id="PTHR32322:SF9">
    <property type="entry name" value="AMINO-ACID METABOLITE EFFLUX PUMP-RELATED"/>
    <property type="match status" value="1"/>
</dbReference>
<feature type="transmembrane region" description="Helical" evidence="5">
    <location>
        <begin position="141"/>
        <end position="163"/>
    </location>
</feature>
<evidence type="ECO:0000259" key="7">
    <source>
        <dbReference type="Pfam" id="PF00892"/>
    </source>
</evidence>
<feature type="domain" description="EamA" evidence="7">
    <location>
        <begin position="7"/>
        <end position="132"/>
    </location>
</feature>
<keyword evidence="6" id="KW-0732">Signal</keyword>
<comment type="caution">
    <text evidence="8">The sequence shown here is derived from an EMBL/GenBank/DDBJ whole genome shotgun (WGS) entry which is preliminary data.</text>
</comment>
<feature type="transmembrane region" description="Helical" evidence="5">
    <location>
        <begin position="232"/>
        <end position="251"/>
    </location>
</feature>
<evidence type="ECO:0000256" key="5">
    <source>
        <dbReference type="SAM" id="Phobius"/>
    </source>
</evidence>
<evidence type="ECO:0000256" key="3">
    <source>
        <dbReference type="ARBA" id="ARBA00022989"/>
    </source>
</evidence>
<evidence type="ECO:0000313" key="9">
    <source>
        <dbReference type="Proteomes" id="UP000680714"/>
    </source>
</evidence>
<feature type="chain" id="PRO_5045875472" evidence="6">
    <location>
        <begin position="19"/>
        <end position="281"/>
    </location>
</feature>
<evidence type="ECO:0000313" key="8">
    <source>
        <dbReference type="EMBL" id="MBR9970215.1"/>
    </source>
</evidence>
<evidence type="ECO:0000256" key="1">
    <source>
        <dbReference type="ARBA" id="ARBA00004141"/>
    </source>
</evidence>
<comment type="subcellular location">
    <subcellularLocation>
        <location evidence="1">Membrane</location>
        <topology evidence="1">Multi-pass membrane protein</topology>
    </subcellularLocation>
</comment>
<dbReference type="InterPro" id="IPR000620">
    <property type="entry name" value="EamA_dom"/>
</dbReference>
<feature type="transmembrane region" description="Helical" evidence="5">
    <location>
        <begin position="175"/>
        <end position="195"/>
    </location>
</feature>
<evidence type="ECO:0000256" key="6">
    <source>
        <dbReference type="SAM" id="SignalP"/>
    </source>
</evidence>
<keyword evidence="9" id="KW-1185">Reference proteome</keyword>
<proteinExistence type="predicted"/>
<dbReference type="EMBL" id="JAGTUF010000001">
    <property type="protein sequence ID" value="MBR9970215.1"/>
    <property type="molecule type" value="Genomic_DNA"/>
</dbReference>
<feature type="domain" description="EamA" evidence="7">
    <location>
        <begin position="142"/>
        <end position="274"/>
    </location>
</feature>
<dbReference type="RefSeq" id="WP_211545727.1">
    <property type="nucleotide sequence ID" value="NZ_JAGTUF010000001.1"/>
</dbReference>
<sequence length="281" mass="28261">MAMTRVAMLVVVAMMAFAANSVLCRLALAQTAVDPASFTLVRLASGAASLGLIALFRRQGLAGSWRGGAALLAYATAFSFAYVSLPAGTGALLLFGAVQATMITAGLLRGEHPLPVQWFGLGLALAGLALLLAPGVSAPPLLGAVLMLGSGVAWGIYSILGRAAGDPIAVNAGNFLRAAPLALLPALGMASADAIRLDDVGLIYAALSGAVASGMGYALWYAVLPHLTAARAASVQLSVPVITALGAVAMLGEDISLRLMLSSAAVLGGIALVIAGRRKMR</sequence>
<dbReference type="SUPFAM" id="SSF103481">
    <property type="entry name" value="Multidrug resistance efflux transporter EmrE"/>
    <property type="match status" value="2"/>
</dbReference>
<feature type="transmembrane region" description="Helical" evidence="5">
    <location>
        <begin position="39"/>
        <end position="56"/>
    </location>
</feature>
<accession>A0ABS5I726</accession>
<dbReference type="PANTHER" id="PTHR32322">
    <property type="entry name" value="INNER MEMBRANE TRANSPORTER"/>
    <property type="match status" value="1"/>
</dbReference>
<dbReference type="Pfam" id="PF00892">
    <property type="entry name" value="EamA"/>
    <property type="match status" value="2"/>
</dbReference>
<evidence type="ECO:0000256" key="4">
    <source>
        <dbReference type="ARBA" id="ARBA00023136"/>
    </source>
</evidence>
<dbReference type="Proteomes" id="UP000680714">
    <property type="component" value="Unassembled WGS sequence"/>
</dbReference>